<dbReference type="InterPro" id="IPR027942">
    <property type="entry name" value="SEO_N"/>
</dbReference>
<dbReference type="PANTHER" id="PTHR33232">
    <property type="entry name" value="PROTEIN SIEVE ELEMENT OCCLUSION B-LIKE"/>
    <property type="match status" value="1"/>
</dbReference>
<accession>A0ABD3S478</accession>
<protein>
    <recommendedName>
        <fullName evidence="6">Sieve element occlusion</fullName>
    </recommendedName>
</protein>
<proteinExistence type="predicted"/>
<dbReference type="EMBL" id="JBJXBP010000007">
    <property type="protein sequence ID" value="KAL3819305.1"/>
    <property type="molecule type" value="Genomic_DNA"/>
</dbReference>
<evidence type="ECO:0000313" key="4">
    <source>
        <dbReference type="EMBL" id="KAL3819305.1"/>
    </source>
</evidence>
<organism evidence="4 5">
    <name type="scientific">Penstemon smallii</name>
    <dbReference type="NCBI Taxonomy" id="265156"/>
    <lineage>
        <taxon>Eukaryota</taxon>
        <taxon>Viridiplantae</taxon>
        <taxon>Streptophyta</taxon>
        <taxon>Embryophyta</taxon>
        <taxon>Tracheophyta</taxon>
        <taxon>Spermatophyta</taxon>
        <taxon>Magnoliopsida</taxon>
        <taxon>eudicotyledons</taxon>
        <taxon>Gunneridae</taxon>
        <taxon>Pentapetalae</taxon>
        <taxon>asterids</taxon>
        <taxon>lamiids</taxon>
        <taxon>Lamiales</taxon>
        <taxon>Plantaginaceae</taxon>
        <taxon>Cheloneae</taxon>
        <taxon>Penstemon</taxon>
    </lineage>
</organism>
<reference evidence="4 5" key="1">
    <citation type="submission" date="2024-12" db="EMBL/GenBank/DDBJ databases">
        <title>The unique morphological basis and parallel evolutionary history of personate flowers in Penstemon.</title>
        <authorList>
            <person name="Depatie T.H."/>
            <person name="Wessinger C.A."/>
        </authorList>
    </citation>
    <scope>NUCLEOTIDE SEQUENCE [LARGE SCALE GENOMIC DNA]</scope>
    <source>
        <strain evidence="4">WTNN_2</strain>
        <tissue evidence="4">Leaf</tissue>
    </source>
</reference>
<dbReference type="Pfam" id="PF14576">
    <property type="entry name" value="SEO_N"/>
    <property type="match status" value="1"/>
</dbReference>
<evidence type="ECO:0000259" key="3">
    <source>
        <dbReference type="Pfam" id="PF14577"/>
    </source>
</evidence>
<feature type="domain" description="Sieve element occlusion C-terminal" evidence="3">
    <location>
        <begin position="572"/>
        <end position="805"/>
    </location>
</feature>
<evidence type="ECO:0000259" key="2">
    <source>
        <dbReference type="Pfam" id="PF14576"/>
    </source>
</evidence>
<dbReference type="InterPro" id="IPR027944">
    <property type="entry name" value="SEO_C"/>
</dbReference>
<evidence type="ECO:0000313" key="5">
    <source>
        <dbReference type="Proteomes" id="UP001634393"/>
    </source>
</evidence>
<dbReference type="InterPro" id="IPR039299">
    <property type="entry name" value="SEOA"/>
</dbReference>
<gene>
    <name evidence="4" type="ORF">ACJIZ3_005210</name>
</gene>
<sequence>MTSRGMVPSQTSRGMVPAQTSRVTVPPIVPATTGSPSTDKVPVPPPTAAPTVSQVQKFVPEHSRPYDLDHSTVKPIAPLHGVGRSHRGDQNRSFFSSDDTALNKQVLATHAVEIEYLNVRPLLAIVEDILRHGMPLTADTAAGAQIQGQLNALDDKVFHSSHQDDKVVHSSSREAISHTSDLDAEIVEMLAFPINKISCEIVCKSSAGGEAHSVTMDLLRSLSNYSWDAKVVITFAAFSINYGEFWLVQHMHTKNALAKSIATLKDLPDVMLHDSHLKKKFEEVLNLLNEVLKVTHCIIEYKELPSAYISYDSPEILAATAHIPTAVYWIIRSLLACASILLNLIGSGHEYITSTAESWELSNLAHKLSVILDHLQNKMNICKDLVERKKSEDAYLAFKKLMEQSHIDNMKVLKAMIRSREDQRPIYDGTKRTNERIEVLRMKYVLLLITDLEIPHEELNVLHLIYNQPTMRHQYEVLWLPIVGSATSSNSLNSLQETVFYDLRNNQMPWFSVDHPSLVEPVAIRYIREVWKFVHMPMLVVLDTHGKPSNLDALPMMWIWGSSAFPFSRDMESSLWSKNDWNIELLLDVIDPRTPEWIKDNKVICLYGGEDIGWIRKFTRAARKVATDLHVNLEMLYVGKRNPRAKVQRCHELIYEENLSHIFSLKDYYDYVWYFWVRLWSMWNSKKQLGKTIEDDHIMREIMDVLTFDSSEQGWAIFSRGKYEMTKGNGDVVLPVLENYQSWGHKVDHPDKFVSVLDEEIRGTHPEHHCNRLILPGHAGYIPERVVCSECGKIMDKYVMYRCCTD</sequence>
<dbReference type="Pfam" id="PF14577">
    <property type="entry name" value="SEO_C"/>
    <property type="match status" value="1"/>
</dbReference>
<feature type="domain" description="Sieve element occlusion N-terminal" evidence="2">
    <location>
        <begin position="97"/>
        <end position="406"/>
    </location>
</feature>
<feature type="compositionally biased region" description="Basic and acidic residues" evidence="1">
    <location>
        <begin position="59"/>
        <end position="72"/>
    </location>
</feature>
<keyword evidence="5" id="KW-1185">Reference proteome</keyword>
<name>A0ABD3S478_9LAMI</name>
<feature type="compositionally biased region" description="Polar residues" evidence="1">
    <location>
        <begin position="1"/>
        <end position="23"/>
    </location>
</feature>
<comment type="caution">
    <text evidence="4">The sequence shown here is derived from an EMBL/GenBank/DDBJ whole genome shotgun (WGS) entry which is preliminary data.</text>
</comment>
<evidence type="ECO:0000256" key="1">
    <source>
        <dbReference type="SAM" id="MobiDB-lite"/>
    </source>
</evidence>
<evidence type="ECO:0008006" key="6">
    <source>
        <dbReference type="Google" id="ProtNLM"/>
    </source>
</evidence>
<dbReference type="Proteomes" id="UP001634393">
    <property type="component" value="Unassembled WGS sequence"/>
</dbReference>
<dbReference type="PANTHER" id="PTHR33232:SF20">
    <property type="entry name" value="PROTEIN SIEVE ELEMENT OCCLUSION B-LIKE"/>
    <property type="match status" value="1"/>
</dbReference>
<feature type="region of interest" description="Disordered" evidence="1">
    <location>
        <begin position="1"/>
        <end position="96"/>
    </location>
</feature>
<dbReference type="AlphaFoldDB" id="A0ABD3S478"/>